<dbReference type="InterPro" id="IPR050125">
    <property type="entry name" value="GPCR_opsins"/>
</dbReference>
<evidence type="ECO:0000256" key="1">
    <source>
        <dbReference type="ARBA" id="ARBA00004141"/>
    </source>
</evidence>
<evidence type="ECO:0000256" key="7">
    <source>
        <dbReference type="ARBA" id="ARBA00023224"/>
    </source>
</evidence>
<dbReference type="InterPro" id="IPR017452">
    <property type="entry name" value="GPCR_Rhodpsn_7TM"/>
</dbReference>
<evidence type="ECO:0000313" key="12">
    <source>
        <dbReference type="Proteomes" id="UP001159405"/>
    </source>
</evidence>
<organism evidence="11 12">
    <name type="scientific">Porites lobata</name>
    <dbReference type="NCBI Taxonomy" id="104759"/>
    <lineage>
        <taxon>Eukaryota</taxon>
        <taxon>Metazoa</taxon>
        <taxon>Cnidaria</taxon>
        <taxon>Anthozoa</taxon>
        <taxon>Hexacorallia</taxon>
        <taxon>Scleractinia</taxon>
        <taxon>Fungiina</taxon>
        <taxon>Poritidae</taxon>
        <taxon>Porites</taxon>
    </lineage>
</organism>
<evidence type="ECO:0000256" key="5">
    <source>
        <dbReference type="ARBA" id="ARBA00023136"/>
    </source>
</evidence>
<evidence type="ECO:0000256" key="3">
    <source>
        <dbReference type="ARBA" id="ARBA00022989"/>
    </source>
</evidence>
<dbReference type="PANTHER" id="PTHR24240">
    <property type="entry name" value="OPSIN"/>
    <property type="match status" value="1"/>
</dbReference>
<feature type="transmembrane region" description="Helical" evidence="9">
    <location>
        <begin position="107"/>
        <end position="128"/>
    </location>
</feature>
<evidence type="ECO:0000256" key="2">
    <source>
        <dbReference type="ARBA" id="ARBA00022692"/>
    </source>
</evidence>
<dbReference type="CDD" id="cd14969">
    <property type="entry name" value="7tmA_Opsins_type2_animals"/>
    <property type="match status" value="1"/>
</dbReference>
<feature type="transmembrane region" description="Helical" evidence="9">
    <location>
        <begin position="28"/>
        <end position="54"/>
    </location>
</feature>
<keyword evidence="7" id="KW-0807">Transducer</keyword>
<keyword evidence="3 9" id="KW-1133">Transmembrane helix</keyword>
<name>A0ABN8PHR3_9CNID</name>
<feature type="transmembrane region" description="Helical" evidence="9">
    <location>
        <begin position="194"/>
        <end position="217"/>
    </location>
</feature>
<sequence>MTTEALSTSSIQLSTTSSSPSFRWQSVYMAYGVIMFFVLIIGFFGNVFTILVLRQREHRMKSITPLMVNLALADLFIIVFGYPAIIVSNLNGDLLFPESPLCVWSGFANGFSGMTCIATLTVMSGVVYQTVKRNFPPAHNVVPKRQITLLIASTWLYGFIVMLPPLVGWNRFVPGQAGFSCAPEWTAPNVASKAYISVLIVVGFLTPLVIIAVYYTLTFRTLKRRPMTGNAFLQAQRRKYQNKSILMTAVTIGAFLLSWSPYAFVSLTATVKGHQVMTSGESEIPELMAKASVIYNPIIYTFINDKFRHTLWGILSGNRGIILPRGRSGSEEPTEHGSVNAVHVSSRDQ</sequence>
<dbReference type="Pfam" id="PF00001">
    <property type="entry name" value="7tm_1"/>
    <property type="match status" value="1"/>
</dbReference>
<dbReference type="InterPro" id="IPR000276">
    <property type="entry name" value="GPCR_Rhodpsn"/>
</dbReference>
<feature type="domain" description="G-protein coupled receptors family 1 profile" evidence="10">
    <location>
        <begin position="45"/>
        <end position="300"/>
    </location>
</feature>
<keyword evidence="12" id="KW-1185">Reference proteome</keyword>
<comment type="subcellular location">
    <subcellularLocation>
        <location evidence="1">Membrane</location>
        <topology evidence="1">Multi-pass membrane protein</topology>
    </subcellularLocation>
</comment>
<dbReference type="Proteomes" id="UP001159405">
    <property type="component" value="Unassembled WGS sequence"/>
</dbReference>
<evidence type="ECO:0000256" key="9">
    <source>
        <dbReference type="SAM" id="Phobius"/>
    </source>
</evidence>
<dbReference type="PROSITE" id="PS50262">
    <property type="entry name" value="G_PROTEIN_RECEP_F1_2"/>
    <property type="match status" value="1"/>
</dbReference>
<comment type="caution">
    <text evidence="11">The sequence shown here is derived from an EMBL/GenBank/DDBJ whole genome shotgun (WGS) entry which is preliminary data.</text>
</comment>
<evidence type="ECO:0000313" key="11">
    <source>
        <dbReference type="EMBL" id="CAH3141845.1"/>
    </source>
</evidence>
<evidence type="ECO:0000256" key="8">
    <source>
        <dbReference type="SAM" id="MobiDB-lite"/>
    </source>
</evidence>
<keyword evidence="4" id="KW-0297">G-protein coupled receptor</keyword>
<dbReference type="SUPFAM" id="SSF81321">
    <property type="entry name" value="Family A G protein-coupled receptor-like"/>
    <property type="match status" value="1"/>
</dbReference>
<feature type="transmembrane region" description="Helical" evidence="9">
    <location>
        <begin position="66"/>
        <end position="87"/>
    </location>
</feature>
<keyword evidence="2 9" id="KW-0812">Transmembrane</keyword>
<evidence type="ECO:0000256" key="6">
    <source>
        <dbReference type="ARBA" id="ARBA00023170"/>
    </source>
</evidence>
<reference evidence="11 12" key="1">
    <citation type="submission" date="2022-05" db="EMBL/GenBank/DDBJ databases">
        <authorList>
            <consortium name="Genoscope - CEA"/>
            <person name="William W."/>
        </authorList>
    </citation>
    <scope>NUCLEOTIDE SEQUENCE [LARGE SCALE GENOMIC DNA]</scope>
</reference>
<evidence type="ECO:0000256" key="4">
    <source>
        <dbReference type="ARBA" id="ARBA00023040"/>
    </source>
</evidence>
<gene>
    <name evidence="11" type="ORF">PLOB_00042011</name>
</gene>
<evidence type="ECO:0000259" key="10">
    <source>
        <dbReference type="PROSITE" id="PS50262"/>
    </source>
</evidence>
<feature type="transmembrane region" description="Helical" evidence="9">
    <location>
        <begin position="245"/>
        <end position="265"/>
    </location>
</feature>
<keyword evidence="5 9" id="KW-0472">Membrane</keyword>
<feature type="transmembrane region" description="Helical" evidence="9">
    <location>
        <begin position="149"/>
        <end position="167"/>
    </location>
</feature>
<dbReference type="EMBL" id="CALNXK010000067">
    <property type="protein sequence ID" value="CAH3141845.1"/>
    <property type="molecule type" value="Genomic_DNA"/>
</dbReference>
<dbReference type="PRINTS" id="PR00237">
    <property type="entry name" value="GPCRRHODOPSN"/>
</dbReference>
<protein>
    <recommendedName>
        <fullName evidence="10">G-protein coupled receptors family 1 profile domain-containing protein</fullName>
    </recommendedName>
</protein>
<feature type="region of interest" description="Disordered" evidence="8">
    <location>
        <begin position="326"/>
        <end position="349"/>
    </location>
</feature>
<keyword evidence="6" id="KW-0675">Receptor</keyword>
<dbReference type="Gene3D" id="1.20.1070.10">
    <property type="entry name" value="Rhodopsin 7-helix transmembrane proteins"/>
    <property type="match status" value="1"/>
</dbReference>
<accession>A0ABN8PHR3</accession>
<proteinExistence type="predicted"/>